<dbReference type="InterPro" id="IPR003594">
    <property type="entry name" value="HATPase_dom"/>
</dbReference>
<dbReference type="RefSeq" id="WP_282588739.1">
    <property type="nucleotide sequence ID" value="NZ_JAMOIM010000047.1"/>
</dbReference>
<accession>A0AA42CRD4</accession>
<dbReference type="SUPFAM" id="SSF55874">
    <property type="entry name" value="ATPase domain of HSP90 chaperone/DNA topoisomerase II/histidine kinase"/>
    <property type="match status" value="1"/>
</dbReference>
<dbReference type="EMBL" id="JAMOIM010000047">
    <property type="protein sequence ID" value="MCW6512365.1"/>
    <property type="molecule type" value="Genomic_DNA"/>
</dbReference>
<evidence type="ECO:0000256" key="3">
    <source>
        <dbReference type="ARBA" id="ARBA00022553"/>
    </source>
</evidence>
<comment type="caution">
    <text evidence="5">The sequence shown here is derived from an EMBL/GenBank/DDBJ whole genome shotgun (WGS) entry which is preliminary data.</text>
</comment>
<keyword evidence="6" id="KW-1185">Reference proteome</keyword>
<dbReference type="InterPro" id="IPR005467">
    <property type="entry name" value="His_kinase_dom"/>
</dbReference>
<dbReference type="EC" id="2.7.13.3" evidence="2"/>
<reference evidence="5" key="1">
    <citation type="submission" date="2022-05" db="EMBL/GenBank/DDBJ databases">
        <authorList>
            <person name="Pankratov T."/>
        </authorList>
    </citation>
    <scope>NUCLEOTIDE SEQUENCE</scope>
    <source>
        <strain evidence="5">BP6-180914</strain>
    </source>
</reference>
<dbReference type="PRINTS" id="PR00344">
    <property type="entry name" value="BCTRLSENSOR"/>
</dbReference>
<feature type="domain" description="Histidine kinase" evidence="4">
    <location>
        <begin position="1"/>
        <end position="62"/>
    </location>
</feature>
<gene>
    <name evidence="5" type="ORF">M8523_31090</name>
</gene>
<proteinExistence type="predicted"/>
<evidence type="ECO:0000259" key="4">
    <source>
        <dbReference type="PROSITE" id="PS50109"/>
    </source>
</evidence>
<evidence type="ECO:0000313" key="5">
    <source>
        <dbReference type="EMBL" id="MCW6512365.1"/>
    </source>
</evidence>
<feature type="non-terminal residue" evidence="5">
    <location>
        <position position="1"/>
    </location>
</feature>
<name>A0AA42CRD4_9HYPH</name>
<protein>
    <recommendedName>
        <fullName evidence="2">histidine kinase</fullName>
        <ecNumber evidence="2">2.7.13.3</ecNumber>
    </recommendedName>
</protein>
<dbReference type="GO" id="GO:0000155">
    <property type="term" value="F:phosphorelay sensor kinase activity"/>
    <property type="evidence" value="ECO:0007669"/>
    <property type="project" value="TreeGrafter"/>
</dbReference>
<dbReference type="Proteomes" id="UP001165667">
    <property type="component" value="Unassembled WGS sequence"/>
</dbReference>
<dbReference type="Pfam" id="PF02518">
    <property type="entry name" value="HATPase_c"/>
    <property type="match status" value="1"/>
</dbReference>
<evidence type="ECO:0000313" key="6">
    <source>
        <dbReference type="Proteomes" id="UP001165667"/>
    </source>
</evidence>
<dbReference type="AlphaFoldDB" id="A0AA42CRD4"/>
<dbReference type="PROSITE" id="PS50109">
    <property type="entry name" value="HIS_KIN"/>
    <property type="match status" value="1"/>
</dbReference>
<dbReference type="GO" id="GO:0005524">
    <property type="term" value="F:ATP binding"/>
    <property type="evidence" value="ECO:0007669"/>
    <property type="project" value="UniProtKB-KW"/>
</dbReference>
<organism evidence="5 6">
    <name type="scientific">Lichenifustis flavocetrariae</name>
    <dbReference type="NCBI Taxonomy" id="2949735"/>
    <lineage>
        <taxon>Bacteria</taxon>
        <taxon>Pseudomonadati</taxon>
        <taxon>Pseudomonadota</taxon>
        <taxon>Alphaproteobacteria</taxon>
        <taxon>Hyphomicrobiales</taxon>
        <taxon>Lichenihabitantaceae</taxon>
        <taxon>Lichenifustis</taxon>
    </lineage>
</organism>
<dbReference type="PANTHER" id="PTHR43547:SF2">
    <property type="entry name" value="HYBRID SIGNAL TRANSDUCTION HISTIDINE KINASE C"/>
    <property type="match status" value="1"/>
</dbReference>
<dbReference type="InterPro" id="IPR036890">
    <property type="entry name" value="HATPase_C_sf"/>
</dbReference>
<dbReference type="PANTHER" id="PTHR43547">
    <property type="entry name" value="TWO-COMPONENT HISTIDINE KINASE"/>
    <property type="match status" value="1"/>
</dbReference>
<comment type="catalytic activity">
    <reaction evidence="1">
        <text>ATP + protein L-histidine = ADP + protein N-phospho-L-histidine.</text>
        <dbReference type="EC" id="2.7.13.3"/>
    </reaction>
</comment>
<sequence length="72" mass="7934">HEMSRLFERFHRIEGQRSRSFEGSGIGLALVHDLVRLHGGTIEASSEPSVGTVFTVKIPFRVAQISQSIGDV</sequence>
<keyword evidence="3" id="KW-0597">Phosphoprotein</keyword>
<keyword evidence="5" id="KW-0067">ATP-binding</keyword>
<keyword evidence="5" id="KW-0547">Nucleotide-binding</keyword>
<dbReference type="InterPro" id="IPR004358">
    <property type="entry name" value="Sig_transdc_His_kin-like_C"/>
</dbReference>
<dbReference type="Gene3D" id="3.30.565.10">
    <property type="entry name" value="Histidine kinase-like ATPase, C-terminal domain"/>
    <property type="match status" value="1"/>
</dbReference>
<evidence type="ECO:0000256" key="2">
    <source>
        <dbReference type="ARBA" id="ARBA00012438"/>
    </source>
</evidence>
<evidence type="ECO:0000256" key="1">
    <source>
        <dbReference type="ARBA" id="ARBA00000085"/>
    </source>
</evidence>